<dbReference type="FunFam" id="1.10.510.10:FF:000624">
    <property type="entry name" value="Mitogen-activated protein kinase"/>
    <property type="match status" value="1"/>
</dbReference>
<dbReference type="PANTHER" id="PTHR24055">
    <property type="entry name" value="MITOGEN-ACTIVATED PROTEIN KINASE"/>
    <property type="match status" value="1"/>
</dbReference>
<evidence type="ECO:0000256" key="7">
    <source>
        <dbReference type="RuleBase" id="RU000304"/>
    </source>
</evidence>
<keyword evidence="3 6" id="KW-0547">Nucleotide-binding</keyword>
<name>A0A4Y7JSQ8_PAPSO</name>
<dbReference type="InterPro" id="IPR017441">
    <property type="entry name" value="Protein_kinase_ATP_BS"/>
</dbReference>
<dbReference type="GO" id="GO:0004674">
    <property type="term" value="F:protein serine/threonine kinase activity"/>
    <property type="evidence" value="ECO:0007669"/>
    <property type="project" value="UniProtKB-KW"/>
</dbReference>
<evidence type="ECO:0000256" key="6">
    <source>
        <dbReference type="PROSITE-ProRule" id="PRU10141"/>
    </source>
</evidence>
<dbReference type="STRING" id="3469.A0A4Y7JSQ8"/>
<accession>A0A4Y7JSQ8</accession>
<sequence>MEYCSYTLIDKVGEGTFGYVWKAIDNLSVDGSEIVAIKEMKKSYSSLEECLELPEVRALVKLHGDPNIIGLRKLIYENQVLYLVFDYQESTLYRLMHDKINLCTDPELLNGLLENRIGLFSEFEIRGWSRQILRALAQMHRPGGYMHRDLKPDNLLVSKDGESIKIADFGQAREIDSKSPCSDYVTTRMYRAPEVLLNSVSYTSAVDMWAVGAIMAELYSFRPLFPGKSRADQLYKICSVIGSPTYESWAEGIQLANSCGYKFPQVHPYGISTMIPSASHEAIDLIKSLCSWDPKNRPTAMEALEHPYFAPDMRELPEATTCAKLEQRIYPNQTYFGEKLLGPFSPVGDITIEDMLKRVWAEDTSAKFEQRIYPNQTWFGVELFGPFSPVGNMTSQDLFESVWGCSLDASFREMAHQEKQIASAHAF</sequence>
<dbReference type="AlphaFoldDB" id="A0A4Y7JSQ8"/>
<dbReference type="InterPro" id="IPR000719">
    <property type="entry name" value="Prot_kinase_dom"/>
</dbReference>
<gene>
    <name evidence="9" type="ORF">C5167_025919</name>
    <name evidence="10" type="ORF">C5167_025920</name>
</gene>
<dbReference type="SMART" id="SM00220">
    <property type="entry name" value="S_TKc"/>
    <property type="match status" value="1"/>
</dbReference>
<dbReference type="PROSITE" id="PS50011">
    <property type="entry name" value="PROTEIN_KINASE_DOM"/>
    <property type="match status" value="1"/>
</dbReference>
<evidence type="ECO:0000256" key="3">
    <source>
        <dbReference type="ARBA" id="ARBA00022741"/>
    </source>
</evidence>
<keyword evidence="4" id="KW-0418">Kinase</keyword>
<feature type="domain" description="Protein kinase" evidence="8">
    <location>
        <begin position="6"/>
        <end position="309"/>
    </location>
</feature>
<keyword evidence="1 7" id="KW-0723">Serine/threonine-protein kinase</keyword>
<evidence type="ECO:0000313" key="9">
    <source>
        <dbReference type="EMBL" id="RZC64132.1"/>
    </source>
</evidence>
<dbReference type="InterPro" id="IPR011009">
    <property type="entry name" value="Kinase-like_dom_sf"/>
</dbReference>
<evidence type="ECO:0000313" key="11">
    <source>
        <dbReference type="Proteomes" id="UP000316621"/>
    </source>
</evidence>
<protein>
    <recommendedName>
        <fullName evidence="8">Protein kinase domain-containing protein</fullName>
    </recommendedName>
</protein>
<dbReference type="EMBL" id="CM010719">
    <property type="protein sequence ID" value="RZC64133.1"/>
    <property type="molecule type" value="Genomic_DNA"/>
</dbReference>
<evidence type="ECO:0000256" key="5">
    <source>
        <dbReference type="ARBA" id="ARBA00022840"/>
    </source>
</evidence>
<dbReference type="GO" id="GO:0005524">
    <property type="term" value="F:ATP binding"/>
    <property type="evidence" value="ECO:0007669"/>
    <property type="project" value="UniProtKB-UniRule"/>
</dbReference>
<organism evidence="10 11">
    <name type="scientific">Papaver somniferum</name>
    <name type="common">Opium poppy</name>
    <dbReference type="NCBI Taxonomy" id="3469"/>
    <lineage>
        <taxon>Eukaryota</taxon>
        <taxon>Viridiplantae</taxon>
        <taxon>Streptophyta</taxon>
        <taxon>Embryophyta</taxon>
        <taxon>Tracheophyta</taxon>
        <taxon>Spermatophyta</taxon>
        <taxon>Magnoliopsida</taxon>
        <taxon>Ranunculales</taxon>
        <taxon>Papaveraceae</taxon>
        <taxon>Papaveroideae</taxon>
        <taxon>Papaver</taxon>
    </lineage>
</organism>
<dbReference type="Gramene" id="RZC64133">
    <property type="protein sequence ID" value="RZC64133"/>
    <property type="gene ID" value="C5167_025920"/>
</dbReference>
<dbReference type="Gene3D" id="1.10.510.10">
    <property type="entry name" value="Transferase(Phosphotransferase) domain 1"/>
    <property type="match status" value="1"/>
</dbReference>
<dbReference type="SUPFAM" id="SSF56112">
    <property type="entry name" value="Protein kinase-like (PK-like)"/>
    <property type="match status" value="1"/>
</dbReference>
<dbReference type="CDD" id="cd07830">
    <property type="entry name" value="STKc_MAK_like"/>
    <property type="match status" value="1"/>
</dbReference>
<evidence type="ECO:0000259" key="8">
    <source>
        <dbReference type="PROSITE" id="PS50011"/>
    </source>
</evidence>
<dbReference type="Gramene" id="RZC64132">
    <property type="protein sequence ID" value="RZC64132"/>
    <property type="gene ID" value="C5167_025919"/>
</dbReference>
<dbReference type="EMBL" id="CM010719">
    <property type="protein sequence ID" value="RZC64132.1"/>
    <property type="molecule type" value="Genomic_DNA"/>
</dbReference>
<dbReference type="PROSITE" id="PS00107">
    <property type="entry name" value="PROTEIN_KINASE_ATP"/>
    <property type="match status" value="1"/>
</dbReference>
<dbReference type="Gene3D" id="3.30.200.20">
    <property type="entry name" value="Phosphorylase Kinase, domain 1"/>
    <property type="match status" value="1"/>
</dbReference>
<feature type="binding site" evidence="6">
    <location>
        <position position="38"/>
    </location>
    <ligand>
        <name>ATP</name>
        <dbReference type="ChEBI" id="CHEBI:30616"/>
    </ligand>
</feature>
<evidence type="ECO:0000313" key="10">
    <source>
        <dbReference type="EMBL" id="RZC64133.1"/>
    </source>
</evidence>
<dbReference type="Pfam" id="PF00069">
    <property type="entry name" value="Pkinase"/>
    <property type="match status" value="1"/>
</dbReference>
<evidence type="ECO:0000256" key="1">
    <source>
        <dbReference type="ARBA" id="ARBA00022527"/>
    </source>
</evidence>
<proteinExistence type="inferred from homology"/>
<reference evidence="10 11" key="1">
    <citation type="journal article" date="2018" name="Science">
        <title>The opium poppy genome and morphinan production.</title>
        <authorList>
            <person name="Guo L."/>
            <person name="Winzer T."/>
            <person name="Yang X."/>
            <person name="Li Y."/>
            <person name="Ning Z."/>
            <person name="He Z."/>
            <person name="Teodor R."/>
            <person name="Lu Y."/>
            <person name="Bowser T.A."/>
            <person name="Graham I.A."/>
            <person name="Ye K."/>
        </authorList>
    </citation>
    <scope>NUCLEOTIDE SEQUENCE [LARGE SCALE GENOMIC DNA]</scope>
    <source>
        <strain evidence="11">cv. HN1</strain>
        <tissue evidence="10">Leaves</tissue>
    </source>
</reference>
<evidence type="ECO:0000256" key="4">
    <source>
        <dbReference type="ARBA" id="ARBA00022777"/>
    </source>
</evidence>
<keyword evidence="11" id="KW-1185">Reference proteome</keyword>
<dbReference type="InterPro" id="IPR050117">
    <property type="entry name" value="MAPK"/>
</dbReference>
<comment type="similarity">
    <text evidence="7">Belongs to the protein kinase superfamily.</text>
</comment>
<keyword evidence="2" id="KW-0808">Transferase</keyword>
<dbReference type="InterPro" id="IPR008271">
    <property type="entry name" value="Ser/Thr_kinase_AS"/>
</dbReference>
<keyword evidence="5 6" id="KW-0067">ATP-binding</keyword>
<evidence type="ECO:0000256" key="2">
    <source>
        <dbReference type="ARBA" id="ARBA00022679"/>
    </source>
</evidence>
<dbReference type="Proteomes" id="UP000316621">
    <property type="component" value="Chromosome 5"/>
</dbReference>
<dbReference type="OrthoDB" id="1885903at2759"/>
<dbReference type="PROSITE" id="PS00108">
    <property type="entry name" value="PROTEIN_KINASE_ST"/>
    <property type="match status" value="1"/>
</dbReference>